<evidence type="ECO:0000313" key="2">
    <source>
        <dbReference type="Proteomes" id="UP000308600"/>
    </source>
</evidence>
<reference evidence="1 2" key="1">
    <citation type="journal article" date="2019" name="Nat. Ecol. Evol.">
        <title>Megaphylogeny resolves global patterns of mushroom evolution.</title>
        <authorList>
            <person name="Varga T."/>
            <person name="Krizsan K."/>
            <person name="Foldi C."/>
            <person name="Dima B."/>
            <person name="Sanchez-Garcia M."/>
            <person name="Sanchez-Ramirez S."/>
            <person name="Szollosi G.J."/>
            <person name="Szarkandi J.G."/>
            <person name="Papp V."/>
            <person name="Albert L."/>
            <person name="Andreopoulos W."/>
            <person name="Angelini C."/>
            <person name="Antonin V."/>
            <person name="Barry K.W."/>
            <person name="Bougher N.L."/>
            <person name="Buchanan P."/>
            <person name="Buyck B."/>
            <person name="Bense V."/>
            <person name="Catcheside P."/>
            <person name="Chovatia M."/>
            <person name="Cooper J."/>
            <person name="Damon W."/>
            <person name="Desjardin D."/>
            <person name="Finy P."/>
            <person name="Geml J."/>
            <person name="Haridas S."/>
            <person name="Hughes K."/>
            <person name="Justo A."/>
            <person name="Karasinski D."/>
            <person name="Kautmanova I."/>
            <person name="Kiss B."/>
            <person name="Kocsube S."/>
            <person name="Kotiranta H."/>
            <person name="LaButti K.M."/>
            <person name="Lechner B.E."/>
            <person name="Liimatainen K."/>
            <person name="Lipzen A."/>
            <person name="Lukacs Z."/>
            <person name="Mihaltcheva S."/>
            <person name="Morgado L.N."/>
            <person name="Niskanen T."/>
            <person name="Noordeloos M.E."/>
            <person name="Ohm R.A."/>
            <person name="Ortiz-Santana B."/>
            <person name="Ovrebo C."/>
            <person name="Racz N."/>
            <person name="Riley R."/>
            <person name="Savchenko A."/>
            <person name="Shiryaev A."/>
            <person name="Soop K."/>
            <person name="Spirin V."/>
            <person name="Szebenyi C."/>
            <person name="Tomsovsky M."/>
            <person name="Tulloss R.E."/>
            <person name="Uehling J."/>
            <person name="Grigoriev I.V."/>
            <person name="Vagvolgyi C."/>
            <person name="Papp T."/>
            <person name="Martin F.M."/>
            <person name="Miettinen O."/>
            <person name="Hibbett D.S."/>
            <person name="Nagy L.G."/>
        </authorList>
    </citation>
    <scope>NUCLEOTIDE SEQUENCE [LARGE SCALE GENOMIC DNA]</scope>
    <source>
        <strain evidence="1 2">NL-1719</strain>
    </source>
</reference>
<protein>
    <submittedName>
        <fullName evidence="1">Uncharacterized protein</fullName>
    </submittedName>
</protein>
<name>A0ACD3A9F9_9AGAR</name>
<keyword evidence="2" id="KW-1185">Reference proteome</keyword>
<accession>A0ACD3A9F9</accession>
<evidence type="ECO:0000313" key="1">
    <source>
        <dbReference type="EMBL" id="TFK62045.1"/>
    </source>
</evidence>
<organism evidence="1 2">
    <name type="scientific">Pluteus cervinus</name>
    <dbReference type="NCBI Taxonomy" id="181527"/>
    <lineage>
        <taxon>Eukaryota</taxon>
        <taxon>Fungi</taxon>
        <taxon>Dikarya</taxon>
        <taxon>Basidiomycota</taxon>
        <taxon>Agaricomycotina</taxon>
        <taxon>Agaricomycetes</taxon>
        <taxon>Agaricomycetidae</taxon>
        <taxon>Agaricales</taxon>
        <taxon>Pluteineae</taxon>
        <taxon>Pluteaceae</taxon>
        <taxon>Pluteus</taxon>
    </lineage>
</organism>
<dbReference type="Proteomes" id="UP000308600">
    <property type="component" value="Unassembled WGS sequence"/>
</dbReference>
<proteinExistence type="predicted"/>
<dbReference type="EMBL" id="ML208610">
    <property type="protein sequence ID" value="TFK62045.1"/>
    <property type="molecule type" value="Genomic_DNA"/>
</dbReference>
<gene>
    <name evidence="1" type="ORF">BDN72DRAFT_849123</name>
</gene>
<sequence>MSKFLASKTGKKVLTSQLSGYVPPDPYYETVIDPQSHKSRRRPRPSSSLPKGLSKHDLKILLKLQKRAHRLDTGINLCGIRFGYTFFIGLVPVLGDFVDFYLNYALIVRKAQKELDIPEWLVWRMKANNLVSVGVGAVPVVGDVVLAIWKANSRNVALLEGYLRERGEEYLRLSGEGEGVVKFGVGGVLVEEEGQEDGEGHVEGSEGTGTGTAGPSTASGSKKKNKKSNYVDKKHLRPGHGLKKGEVIPGSELPPAATQPIAMSSSKGPKWRLFGSGSGPKKTGTEIAHNDIPMEQTN</sequence>